<dbReference type="InterPro" id="IPR036640">
    <property type="entry name" value="ABC1_TM_sf"/>
</dbReference>
<proteinExistence type="predicted"/>
<keyword evidence="8" id="KW-0067">ATP-binding</keyword>
<keyword evidence="2" id="KW-0813">Transport</keyword>
<dbReference type="GO" id="GO:0005886">
    <property type="term" value="C:plasma membrane"/>
    <property type="evidence" value="ECO:0007669"/>
    <property type="project" value="UniProtKB-SubCell"/>
</dbReference>
<evidence type="ECO:0000256" key="5">
    <source>
        <dbReference type="ARBA" id="ARBA00023136"/>
    </source>
</evidence>
<dbReference type="GO" id="GO:0015910">
    <property type="term" value="P:long-chain fatty acid import into peroxisome"/>
    <property type="evidence" value="ECO:0007669"/>
    <property type="project" value="TreeGrafter"/>
</dbReference>
<name>A0A1E3GXG6_9HYPH</name>
<keyword evidence="3 6" id="KW-0812">Transmembrane</keyword>
<dbReference type="AlphaFoldDB" id="A0A1E3GXG6"/>
<comment type="caution">
    <text evidence="8">The sequence shown here is derived from an EMBL/GenBank/DDBJ whole genome shotgun (WGS) entry which is preliminary data.</text>
</comment>
<dbReference type="GO" id="GO:0140359">
    <property type="term" value="F:ABC-type transporter activity"/>
    <property type="evidence" value="ECO:0007669"/>
    <property type="project" value="InterPro"/>
</dbReference>
<dbReference type="GO" id="GO:0042760">
    <property type="term" value="P:very long-chain fatty acid catabolic process"/>
    <property type="evidence" value="ECO:0007669"/>
    <property type="project" value="TreeGrafter"/>
</dbReference>
<dbReference type="InterPro" id="IPR011527">
    <property type="entry name" value="ABC1_TM_dom"/>
</dbReference>
<protein>
    <submittedName>
        <fullName evidence="8">Inner membrane ABC transporter ATP-binding protein YddA</fullName>
    </submittedName>
</protein>
<feature type="domain" description="ABC transmembrane type-1" evidence="7">
    <location>
        <begin position="14"/>
        <end position="302"/>
    </location>
</feature>
<dbReference type="Proteomes" id="UP000094622">
    <property type="component" value="Unassembled WGS sequence"/>
</dbReference>
<organism evidence="8 9">
    <name type="scientific">Methylobrevis pamukkalensis</name>
    <dbReference type="NCBI Taxonomy" id="1439726"/>
    <lineage>
        <taxon>Bacteria</taxon>
        <taxon>Pseudomonadati</taxon>
        <taxon>Pseudomonadota</taxon>
        <taxon>Alphaproteobacteria</taxon>
        <taxon>Hyphomicrobiales</taxon>
        <taxon>Pleomorphomonadaceae</taxon>
        <taxon>Methylobrevis</taxon>
    </lineage>
</organism>
<feature type="transmembrane region" description="Helical" evidence="6">
    <location>
        <begin position="188"/>
        <end position="210"/>
    </location>
</feature>
<evidence type="ECO:0000313" key="9">
    <source>
        <dbReference type="Proteomes" id="UP000094622"/>
    </source>
</evidence>
<reference evidence="8 9" key="1">
    <citation type="submission" date="2016-07" db="EMBL/GenBank/DDBJ databases">
        <title>Draft Genome Sequence of Methylobrevis pamukkalensis PK2.</title>
        <authorList>
            <person name="Vasilenko O.V."/>
            <person name="Doronina N.V."/>
            <person name="Shmareva M.N."/>
            <person name="Tarlachkov S.V."/>
            <person name="Mustakhimov I."/>
            <person name="Trotsenko Y.A."/>
        </authorList>
    </citation>
    <scope>NUCLEOTIDE SEQUENCE [LARGE SCALE GENOMIC DNA]</scope>
    <source>
        <strain evidence="8 9">PK2</strain>
    </source>
</reference>
<feature type="transmembrane region" description="Helical" evidence="6">
    <location>
        <begin position="68"/>
        <end position="89"/>
    </location>
</feature>
<comment type="subcellular location">
    <subcellularLocation>
        <location evidence="1">Cell membrane</location>
        <topology evidence="1">Multi-pass membrane protein</topology>
    </subcellularLocation>
</comment>
<dbReference type="Gene3D" id="1.20.1560.10">
    <property type="entry name" value="ABC transporter type 1, transmembrane domain"/>
    <property type="match status" value="1"/>
</dbReference>
<dbReference type="GO" id="GO:0007031">
    <property type="term" value="P:peroxisome organization"/>
    <property type="evidence" value="ECO:0007669"/>
    <property type="project" value="TreeGrafter"/>
</dbReference>
<dbReference type="PANTHER" id="PTHR11384">
    <property type="entry name" value="ATP-BINDING CASSETTE, SUB-FAMILY D MEMBER"/>
    <property type="match status" value="1"/>
</dbReference>
<keyword evidence="4 6" id="KW-1133">Transmembrane helix</keyword>
<evidence type="ECO:0000256" key="2">
    <source>
        <dbReference type="ARBA" id="ARBA00022448"/>
    </source>
</evidence>
<dbReference type="SUPFAM" id="SSF90123">
    <property type="entry name" value="ABC transporter transmembrane region"/>
    <property type="match status" value="1"/>
</dbReference>
<dbReference type="EMBL" id="MCRJ01000142">
    <property type="protein sequence ID" value="ODN68713.1"/>
    <property type="molecule type" value="Genomic_DNA"/>
</dbReference>
<dbReference type="RefSeq" id="WP_169833621.1">
    <property type="nucleotide sequence ID" value="NZ_MCRJ01000142.1"/>
</dbReference>
<dbReference type="InterPro" id="IPR050835">
    <property type="entry name" value="ABC_transporter_sub-D"/>
</dbReference>
<keyword evidence="9" id="KW-1185">Reference proteome</keyword>
<evidence type="ECO:0000256" key="1">
    <source>
        <dbReference type="ARBA" id="ARBA00004651"/>
    </source>
</evidence>
<gene>
    <name evidence="8" type="primary">yddA</name>
    <name evidence="8" type="ORF">A6302_03996</name>
</gene>
<sequence length="388" mass="41826">MRGLMTAWWTSARWTEAWTLTIAVACLTAAASKCGVWVAEASGAFISAIVNFHSVEGLVAKDRLIDTALTLVALAALKTCLLVGTRHYLLTTMHRKWRRWLDGQFNSALLGERRAYFHLMSGSGASMPGKDIPDNIDQRVQDAIKDMTGGALGLAVGLFGVVTSVWFVGEKLLETTSAVDGLEFLGQYGTVVLAFVVVGAYVPLNTFLALKIGKVMERLNVMMQSFEASYRGEFSALTRRSLQVAASRGEGVQAAIHRDLYTSIDSTWERKNRIASVFMSFHGLYGYLTDKVVSYLPMLPGYMNGAVDFKTYVTGSELVGDLINNCSWLINVMPDIANLKANAGRVTELAVAIEDVQDSHVFSPATACATSTTTAAPTTAASSSGACG</sequence>
<dbReference type="PANTHER" id="PTHR11384:SF59">
    <property type="entry name" value="LYSOSOMAL COBALAMIN TRANSPORTER ABCD4"/>
    <property type="match status" value="1"/>
</dbReference>
<dbReference type="GO" id="GO:0005324">
    <property type="term" value="F:long-chain fatty acid transmembrane transporter activity"/>
    <property type="evidence" value="ECO:0007669"/>
    <property type="project" value="TreeGrafter"/>
</dbReference>
<keyword evidence="8" id="KW-0547">Nucleotide-binding</keyword>
<feature type="transmembrane region" description="Helical" evidence="6">
    <location>
        <begin position="149"/>
        <end position="168"/>
    </location>
</feature>
<dbReference type="GO" id="GO:0005524">
    <property type="term" value="F:ATP binding"/>
    <property type="evidence" value="ECO:0007669"/>
    <property type="project" value="UniProtKB-KW"/>
</dbReference>
<keyword evidence="5 6" id="KW-0472">Membrane</keyword>
<accession>A0A1E3GXG6</accession>
<evidence type="ECO:0000256" key="3">
    <source>
        <dbReference type="ARBA" id="ARBA00022692"/>
    </source>
</evidence>
<evidence type="ECO:0000256" key="6">
    <source>
        <dbReference type="SAM" id="Phobius"/>
    </source>
</evidence>
<evidence type="ECO:0000313" key="8">
    <source>
        <dbReference type="EMBL" id="ODN68713.1"/>
    </source>
</evidence>
<evidence type="ECO:0000259" key="7">
    <source>
        <dbReference type="Pfam" id="PF06472"/>
    </source>
</evidence>
<dbReference type="GO" id="GO:0006635">
    <property type="term" value="P:fatty acid beta-oxidation"/>
    <property type="evidence" value="ECO:0007669"/>
    <property type="project" value="TreeGrafter"/>
</dbReference>
<dbReference type="Pfam" id="PF06472">
    <property type="entry name" value="ABC_membrane_2"/>
    <property type="match status" value="1"/>
</dbReference>
<evidence type="ECO:0000256" key="4">
    <source>
        <dbReference type="ARBA" id="ARBA00022989"/>
    </source>
</evidence>